<feature type="compositionally biased region" description="Basic and acidic residues" evidence="1">
    <location>
        <begin position="144"/>
        <end position="154"/>
    </location>
</feature>
<comment type="caution">
    <text evidence="3">The sequence shown here is derived from an EMBL/GenBank/DDBJ whole genome shotgun (WGS) entry which is preliminary data.</text>
</comment>
<reference evidence="3 4" key="1">
    <citation type="submission" date="2024-06" db="EMBL/GenBank/DDBJ databases">
        <title>Genomic Encyclopedia of Type Strains, Phase IV (KMG-IV): sequencing the most valuable type-strain genomes for metagenomic binning, comparative biology and taxonomic classification.</title>
        <authorList>
            <person name="Goeker M."/>
        </authorList>
    </citation>
    <scope>NUCLEOTIDE SEQUENCE [LARGE SCALE GENOMIC DNA]</scope>
    <source>
        <strain evidence="3 4">DSM 26128</strain>
    </source>
</reference>
<keyword evidence="4" id="KW-1185">Reference proteome</keyword>
<dbReference type="Proteomes" id="UP001549099">
    <property type="component" value="Unassembled WGS sequence"/>
</dbReference>
<dbReference type="RefSeq" id="WP_354195756.1">
    <property type="nucleotide sequence ID" value="NZ_JBEPLW010000003.1"/>
</dbReference>
<evidence type="ECO:0000256" key="2">
    <source>
        <dbReference type="SAM" id="SignalP"/>
    </source>
</evidence>
<organism evidence="3 4">
    <name type="scientific">Bhargavaea ullalensis</name>
    <dbReference type="NCBI Taxonomy" id="1265685"/>
    <lineage>
        <taxon>Bacteria</taxon>
        <taxon>Bacillati</taxon>
        <taxon>Bacillota</taxon>
        <taxon>Bacilli</taxon>
        <taxon>Bacillales</taxon>
        <taxon>Caryophanaceae</taxon>
        <taxon>Bhargavaea</taxon>
    </lineage>
</organism>
<protein>
    <submittedName>
        <fullName evidence="3">Ribosome-associated translation inhibitor RaiA</fullName>
    </submittedName>
</protein>
<evidence type="ECO:0000313" key="3">
    <source>
        <dbReference type="EMBL" id="MET3575008.1"/>
    </source>
</evidence>
<feature type="compositionally biased region" description="Basic and acidic residues" evidence="1">
    <location>
        <begin position="164"/>
        <end position="181"/>
    </location>
</feature>
<feature type="chain" id="PRO_5045807417" evidence="2">
    <location>
        <begin position="31"/>
        <end position="233"/>
    </location>
</feature>
<evidence type="ECO:0000313" key="4">
    <source>
        <dbReference type="Proteomes" id="UP001549099"/>
    </source>
</evidence>
<evidence type="ECO:0000256" key="1">
    <source>
        <dbReference type="SAM" id="MobiDB-lite"/>
    </source>
</evidence>
<accession>A0ABV2G9Q4</accession>
<dbReference type="EMBL" id="JBEPLW010000003">
    <property type="protein sequence ID" value="MET3575008.1"/>
    <property type="molecule type" value="Genomic_DNA"/>
</dbReference>
<keyword evidence="2" id="KW-0732">Signal</keyword>
<feature type="compositionally biased region" description="Acidic residues" evidence="1">
    <location>
        <begin position="223"/>
        <end position="233"/>
    </location>
</feature>
<feature type="signal peptide" evidence="2">
    <location>
        <begin position="1"/>
        <end position="30"/>
    </location>
</feature>
<feature type="compositionally biased region" description="Low complexity" evidence="1">
    <location>
        <begin position="205"/>
        <end position="222"/>
    </location>
</feature>
<feature type="region of interest" description="Disordered" evidence="1">
    <location>
        <begin position="144"/>
        <end position="233"/>
    </location>
</feature>
<proteinExistence type="predicted"/>
<name>A0ABV2G9Q4_9BACL</name>
<gene>
    <name evidence="3" type="ORF">ABID49_000892</name>
</gene>
<sequence length="233" mass="24544">MYTKLHKRLVLVIGFCLCVMFGSGVGTALAGQDAGTMLENWFNGKRSQSVNEIDGAITAEKERLMGELRLKLNESIGSAANELDAFTAAEKQRRVKALNDYAASLMAGIGQGNADWGKDSYLADVQKAVDKAIQEIDKAAEKAKKNAEKNKGKEQVPAAVTEPVKQESPADQKPADLKPAEKPATPAQSAPPAETPATQSPPGTPAAETPAEPETSEDPTAAEPDEAETGAAQ</sequence>